<evidence type="ECO:0000259" key="2">
    <source>
        <dbReference type="Pfam" id="PF12697"/>
    </source>
</evidence>
<comment type="similarity">
    <text evidence="1">Belongs to the AB hydrolase superfamily.</text>
</comment>
<dbReference type="SUPFAM" id="SSF53474">
    <property type="entry name" value="alpha/beta-Hydrolases"/>
    <property type="match status" value="1"/>
</dbReference>
<dbReference type="InterPro" id="IPR000073">
    <property type="entry name" value="AB_hydrolase_1"/>
</dbReference>
<accession>A0ABU7J4E7</accession>
<evidence type="ECO:0000256" key="1">
    <source>
        <dbReference type="ARBA" id="ARBA00008645"/>
    </source>
</evidence>
<dbReference type="InterPro" id="IPR029058">
    <property type="entry name" value="AB_hydrolase_fold"/>
</dbReference>
<dbReference type="Proteomes" id="UP001336314">
    <property type="component" value="Unassembled WGS sequence"/>
</dbReference>
<proteinExistence type="inferred from homology"/>
<dbReference type="Gene3D" id="3.40.50.1820">
    <property type="entry name" value="alpha/beta hydrolase"/>
    <property type="match status" value="1"/>
</dbReference>
<gene>
    <name evidence="3" type="ORF">QWY20_07925</name>
</gene>
<dbReference type="RefSeq" id="WP_330128476.1">
    <property type="nucleotide sequence ID" value="NZ_JAUHLI010000006.1"/>
</dbReference>
<reference evidence="3 4" key="1">
    <citation type="submission" date="2023-07" db="EMBL/GenBank/DDBJ databases">
        <title>Alkalimonas sp., MEB108 novel, alkaliphilic bacterium isolated from Lonar Lake, India.</title>
        <authorList>
            <person name="Joshi A."/>
            <person name="Thite S."/>
        </authorList>
    </citation>
    <scope>NUCLEOTIDE SEQUENCE [LARGE SCALE GENOMIC DNA]</scope>
    <source>
        <strain evidence="3 4">MEB108</strain>
    </source>
</reference>
<dbReference type="EMBL" id="JAUHLI010000006">
    <property type="protein sequence ID" value="MEE2001378.1"/>
    <property type="molecule type" value="Genomic_DNA"/>
</dbReference>
<sequence length="271" mass="29824">MDILKRNNVQLSGSVEHPTIIYAHGFGCSQAMWHQVTPAFEHRSKQILFDYVGSGQSDISAYRFSRYATLDGYAQDVLDICDALNLTQDVIFIGHSVSCSIGVLAANQRPGLFKAMVMLGPSPCFLNMPPDYKGGFERQDLEGLLSLMDQNYLGWASYLAPVVAGAEADPTITGQLSESFCSTDPVITRQFAEATFFADNRADFARLQVPTLILQHKVDALASIVVGKFVQQQISNSQFQLLDVSGHAAHMSHPSLVIEAIERFLTTEFIP</sequence>
<evidence type="ECO:0000313" key="3">
    <source>
        <dbReference type="EMBL" id="MEE2001378.1"/>
    </source>
</evidence>
<feature type="domain" description="AB hydrolase-1" evidence="2">
    <location>
        <begin position="20"/>
        <end position="259"/>
    </location>
</feature>
<evidence type="ECO:0000313" key="4">
    <source>
        <dbReference type="Proteomes" id="UP001336314"/>
    </source>
</evidence>
<organism evidence="3 4">
    <name type="scientific">Alkalimonas cellulosilytica</name>
    <dbReference type="NCBI Taxonomy" id="3058395"/>
    <lineage>
        <taxon>Bacteria</taxon>
        <taxon>Pseudomonadati</taxon>
        <taxon>Pseudomonadota</taxon>
        <taxon>Gammaproteobacteria</taxon>
        <taxon>Alkalimonas</taxon>
    </lineage>
</organism>
<protein>
    <submittedName>
        <fullName evidence="3">Alpha/beta hydrolase</fullName>
    </submittedName>
</protein>
<dbReference type="Pfam" id="PF12697">
    <property type="entry name" value="Abhydrolase_6"/>
    <property type="match status" value="1"/>
</dbReference>
<comment type="caution">
    <text evidence="3">The sequence shown here is derived from an EMBL/GenBank/DDBJ whole genome shotgun (WGS) entry which is preliminary data.</text>
</comment>
<keyword evidence="3" id="KW-0378">Hydrolase</keyword>
<dbReference type="GO" id="GO:0016787">
    <property type="term" value="F:hydrolase activity"/>
    <property type="evidence" value="ECO:0007669"/>
    <property type="project" value="UniProtKB-KW"/>
</dbReference>
<name>A0ABU7J4E7_9GAMM</name>
<keyword evidence="4" id="KW-1185">Reference proteome</keyword>
<dbReference type="PANTHER" id="PTHR43039">
    <property type="entry name" value="ESTERASE-RELATED"/>
    <property type="match status" value="1"/>
</dbReference>